<keyword evidence="1 8" id="KW-0004">4Fe-4S</keyword>
<dbReference type="InterPro" id="IPR058240">
    <property type="entry name" value="rSAM_sf"/>
</dbReference>
<dbReference type="InterPro" id="IPR013785">
    <property type="entry name" value="Aldolase_TIM"/>
</dbReference>
<name>A0ABY7VR11_9BACT</name>
<keyword evidence="2 8" id="KW-0808">Transferase</keyword>
<evidence type="ECO:0000256" key="8">
    <source>
        <dbReference type="HAMAP-Rule" id="MF_00206"/>
    </source>
</evidence>
<dbReference type="NCBIfam" id="TIGR00510">
    <property type="entry name" value="lipA"/>
    <property type="match status" value="1"/>
</dbReference>
<dbReference type="SMART" id="SM00729">
    <property type="entry name" value="Elp3"/>
    <property type="match status" value="1"/>
</dbReference>
<dbReference type="CDD" id="cd01335">
    <property type="entry name" value="Radical_SAM"/>
    <property type="match status" value="1"/>
</dbReference>
<feature type="binding site" evidence="8">
    <location>
        <position position="279"/>
    </location>
    <ligand>
        <name>[4Fe-4S] cluster</name>
        <dbReference type="ChEBI" id="CHEBI:49883"/>
        <label>1</label>
    </ligand>
</feature>
<evidence type="ECO:0000256" key="7">
    <source>
        <dbReference type="ARBA" id="ARBA00047326"/>
    </source>
</evidence>
<feature type="binding site" evidence="8">
    <location>
        <position position="44"/>
    </location>
    <ligand>
        <name>[4Fe-4S] cluster</name>
        <dbReference type="ChEBI" id="CHEBI:49883"/>
        <label>1</label>
    </ligand>
</feature>
<keyword evidence="11" id="KW-1185">Reference proteome</keyword>
<gene>
    <name evidence="8 10" type="primary">lipA</name>
    <name evidence="10" type="ORF">PQO03_10420</name>
</gene>
<reference evidence="10 11" key="1">
    <citation type="submission" date="2023-02" db="EMBL/GenBank/DDBJ databases">
        <title>Genome sequence of Lentisphaera profundi SAORIC-696.</title>
        <authorList>
            <person name="Kim e."/>
            <person name="Cho J.-C."/>
            <person name="Choi A."/>
            <person name="Kang I."/>
        </authorList>
    </citation>
    <scope>NUCLEOTIDE SEQUENCE [LARGE SCALE GENOMIC DNA]</scope>
    <source>
        <strain evidence="10 11">SAORIC-696</strain>
    </source>
</reference>
<feature type="binding site" evidence="8">
    <location>
        <position position="39"/>
    </location>
    <ligand>
        <name>[4Fe-4S] cluster</name>
        <dbReference type="ChEBI" id="CHEBI:49883"/>
        <label>1</label>
    </ligand>
</feature>
<feature type="domain" description="Radical SAM core" evidence="9">
    <location>
        <begin position="51"/>
        <end position="268"/>
    </location>
</feature>
<feature type="binding site" evidence="8">
    <location>
        <position position="50"/>
    </location>
    <ligand>
        <name>[4Fe-4S] cluster</name>
        <dbReference type="ChEBI" id="CHEBI:49883"/>
        <label>1</label>
    </ligand>
</feature>
<evidence type="ECO:0000313" key="11">
    <source>
        <dbReference type="Proteomes" id="UP001214250"/>
    </source>
</evidence>
<dbReference type="InterPro" id="IPR007197">
    <property type="entry name" value="rSAM"/>
</dbReference>
<organism evidence="10 11">
    <name type="scientific">Lentisphaera profundi</name>
    <dbReference type="NCBI Taxonomy" id="1658616"/>
    <lineage>
        <taxon>Bacteria</taxon>
        <taxon>Pseudomonadati</taxon>
        <taxon>Lentisphaerota</taxon>
        <taxon>Lentisphaeria</taxon>
        <taxon>Lentisphaerales</taxon>
        <taxon>Lentisphaeraceae</taxon>
        <taxon>Lentisphaera</taxon>
    </lineage>
</organism>
<feature type="binding site" evidence="8">
    <location>
        <position position="72"/>
    </location>
    <ligand>
        <name>[4Fe-4S] cluster</name>
        <dbReference type="ChEBI" id="CHEBI:49883"/>
        <label>2</label>
        <note>4Fe-4S-S-AdoMet</note>
    </ligand>
</feature>
<comment type="function">
    <text evidence="8">Catalyzes the radical-mediated insertion of two sulfur atoms into the C-6 and C-8 positions of the octanoyl moiety bound to the lipoyl domains of lipoate-dependent enzymes, thereby converting the octanoylated domains into lipoylated derivatives.</text>
</comment>
<keyword evidence="8" id="KW-0963">Cytoplasm</keyword>
<evidence type="ECO:0000256" key="6">
    <source>
        <dbReference type="ARBA" id="ARBA00023014"/>
    </source>
</evidence>
<dbReference type="SUPFAM" id="SSF102114">
    <property type="entry name" value="Radical SAM enzymes"/>
    <property type="match status" value="1"/>
</dbReference>
<sequence length="299" mass="33906">MADKNQKRLPEWIRVKVNRGGNRNELSTELRDRKLNTVCEEAKCPNLAECWHERTATFMLLGVNCTRACRFCAIGYDKPLPPDPEEPANVAETAAKMDLQYVVITSVARDDLDDEGSDQFAKTIRAVREKLPDAGIEVLTPDFNGKEDLIRMTLDAMPTVFNHNLETCERLSPPIRGRAKYKRSLEVLKNAKAWSKGKVLTKSGIMVGLGETDEEVIDCINDLFAANVDILTIGQYLPPSRKHWKLDRYVRPEQFEEWKEYAEKLGFNAVASGPMVRSSYKAGQLITAKLEEQQLNFKI</sequence>
<evidence type="ECO:0000256" key="2">
    <source>
        <dbReference type="ARBA" id="ARBA00022679"/>
    </source>
</evidence>
<dbReference type="Gene3D" id="3.20.20.70">
    <property type="entry name" value="Aldolase class I"/>
    <property type="match status" value="1"/>
</dbReference>
<keyword evidence="4 8" id="KW-0479">Metal-binding</keyword>
<dbReference type="NCBIfam" id="NF004019">
    <property type="entry name" value="PRK05481.1"/>
    <property type="match status" value="1"/>
</dbReference>
<dbReference type="Proteomes" id="UP001214250">
    <property type="component" value="Chromosome 1"/>
</dbReference>
<evidence type="ECO:0000256" key="1">
    <source>
        <dbReference type="ARBA" id="ARBA00022485"/>
    </source>
</evidence>
<dbReference type="SFLD" id="SFLDG01058">
    <property type="entry name" value="lipoyl_synthase_like"/>
    <property type="match status" value="1"/>
</dbReference>
<dbReference type="Pfam" id="PF16881">
    <property type="entry name" value="LIAS_N"/>
    <property type="match status" value="1"/>
</dbReference>
<dbReference type="HAMAP" id="MF_00206">
    <property type="entry name" value="Lipoyl_synth"/>
    <property type="match status" value="1"/>
</dbReference>
<keyword evidence="5 8" id="KW-0408">Iron</keyword>
<dbReference type="GO" id="GO:0016992">
    <property type="term" value="F:lipoate synthase activity"/>
    <property type="evidence" value="ECO:0007669"/>
    <property type="project" value="UniProtKB-EC"/>
</dbReference>
<dbReference type="NCBIfam" id="NF009544">
    <property type="entry name" value="PRK12928.1"/>
    <property type="match status" value="1"/>
</dbReference>
<evidence type="ECO:0000256" key="4">
    <source>
        <dbReference type="ARBA" id="ARBA00022723"/>
    </source>
</evidence>
<dbReference type="Pfam" id="PF04055">
    <property type="entry name" value="Radical_SAM"/>
    <property type="match status" value="1"/>
</dbReference>
<protein>
    <recommendedName>
        <fullName evidence="8">Lipoyl synthase</fullName>
        <ecNumber evidence="8">2.8.1.8</ecNumber>
    </recommendedName>
    <alternativeName>
        <fullName evidence="8">Lip-syn</fullName>
        <shortName evidence="8">LS</shortName>
    </alternativeName>
    <alternativeName>
        <fullName evidence="8">Lipoate synthase</fullName>
    </alternativeName>
    <alternativeName>
        <fullName evidence="8">Lipoic acid synthase</fullName>
    </alternativeName>
    <alternativeName>
        <fullName evidence="8">Sulfur insertion protein LipA</fullName>
    </alternativeName>
</protein>
<comment type="similarity">
    <text evidence="8">Belongs to the radical SAM superfamily. Lipoyl synthase family.</text>
</comment>
<keyword evidence="6 8" id="KW-0411">Iron-sulfur</keyword>
<dbReference type="InterPro" id="IPR003698">
    <property type="entry name" value="Lipoyl_synth"/>
</dbReference>
<evidence type="ECO:0000259" key="9">
    <source>
        <dbReference type="PROSITE" id="PS51918"/>
    </source>
</evidence>
<dbReference type="RefSeq" id="WP_274150176.1">
    <property type="nucleotide sequence ID" value="NZ_CP117811.1"/>
</dbReference>
<proteinExistence type="inferred from homology"/>
<dbReference type="PANTHER" id="PTHR10949">
    <property type="entry name" value="LIPOYL SYNTHASE"/>
    <property type="match status" value="1"/>
</dbReference>
<comment type="pathway">
    <text evidence="8">Protein modification; protein lipoylation via endogenous pathway; protein N(6)-(lipoyl)lysine from octanoyl-[acyl-carrier-protein]: step 2/2.</text>
</comment>
<accession>A0ABY7VR11</accession>
<evidence type="ECO:0000256" key="3">
    <source>
        <dbReference type="ARBA" id="ARBA00022691"/>
    </source>
</evidence>
<comment type="cofactor">
    <cofactor evidence="8">
        <name>[4Fe-4S] cluster</name>
        <dbReference type="ChEBI" id="CHEBI:49883"/>
    </cofactor>
    <text evidence="8">Binds 2 [4Fe-4S] clusters per subunit. One cluster is coordinated with 3 cysteines and an exchangeable S-adenosyl-L-methionine.</text>
</comment>
<comment type="catalytic activity">
    <reaction evidence="7 8">
        <text>[[Fe-S] cluster scaffold protein carrying a second [4Fe-4S](2+) cluster] + N(6)-octanoyl-L-lysyl-[protein] + 2 oxidized [2Fe-2S]-[ferredoxin] + 2 S-adenosyl-L-methionine + 4 H(+) = [[Fe-S] cluster scaffold protein] + N(6)-[(R)-dihydrolipoyl]-L-lysyl-[protein] + 4 Fe(3+) + 2 hydrogen sulfide + 2 5'-deoxyadenosine + 2 L-methionine + 2 reduced [2Fe-2S]-[ferredoxin]</text>
        <dbReference type="Rhea" id="RHEA:16585"/>
        <dbReference type="Rhea" id="RHEA-COMP:9928"/>
        <dbReference type="Rhea" id="RHEA-COMP:10000"/>
        <dbReference type="Rhea" id="RHEA-COMP:10001"/>
        <dbReference type="Rhea" id="RHEA-COMP:10475"/>
        <dbReference type="Rhea" id="RHEA-COMP:14568"/>
        <dbReference type="Rhea" id="RHEA-COMP:14569"/>
        <dbReference type="ChEBI" id="CHEBI:15378"/>
        <dbReference type="ChEBI" id="CHEBI:17319"/>
        <dbReference type="ChEBI" id="CHEBI:29034"/>
        <dbReference type="ChEBI" id="CHEBI:29919"/>
        <dbReference type="ChEBI" id="CHEBI:33722"/>
        <dbReference type="ChEBI" id="CHEBI:33737"/>
        <dbReference type="ChEBI" id="CHEBI:33738"/>
        <dbReference type="ChEBI" id="CHEBI:57844"/>
        <dbReference type="ChEBI" id="CHEBI:59789"/>
        <dbReference type="ChEBI" id="CHEBI:78809"/>
        <dbReference type="ChEBI" id="CHEBI:83100"/>
        <dbReference type="EC" id="2.8.1.8"/>
    </reaction>
</comment>
<evidence type="ECO:0000313" key="10">
    <source>
        <dbReference type="EMBL" id="WDE96127.1"/>
    </source>
</evidence>
<comment type="subcellular location">
    <subcellularLocation>
        <location evidence="8">Cytoplasm</location>
    </subcellularLocation>
</comment>
<feature type="binding site" evidence="8">
    <location>
        <position position="65"/>
    </location>
    <ligand>
        <name>[4Fe-4S] cluster</name>
        <dbReference type="ChEBI" id="CHEBI:49883"/>
        <label>2</label>
        <note>4Fe-4S-S-AdoMet</note>
    </ligand>
</feature>
<dbReference type="PANTHER" id="PTHR10949:SF0">
    <property type="entry name" value="LIPOYL SYNTHASE, MITOCHONDRIAL"/>
    <property type="match status" value="1"/>
</dbReference>
<evidence type="ECO:0000256" key="5">
    <source>
        <dbReference type="ARBA" id="ARBA00023004"/>
    </source>
</evidence>
<dbReference type="InterPro" id="IPR006638">
    <property type="entry name" value="Elp3/MiaA/NifB-like_rSAM"/>
</dbReference>
<dbReference type="PIRSF" id="PIRSF005963">
    <property type="entry name" value="Lipoyl_synth"/>
    <property type="match status" value="1"/>
</dbReference>
<keyword evidence="3 8" id="KW-0949">S-adenosyl-L-methionine</keyword>
<dbReference type="InterPro" id="IPR031691">
    <property type="entry name" value="LIAS_N"/>
</dbReference>
<dbReference type="SFLD" id="SFLDS00029">
    <property type="entry name" value="Radical_SAM"/>
    <property type="match status" value="1"/>
</dbReference>
<dbReference type="SFLD" id="SFLDF00271">
    <property type="entry name" value="lipoyl_synthase"/>
    <property type="match status" value="1"/>
</dbReference>
<feature type="binding site" evidence="8">
    <location>
        <position position="69"/>
    </location>
    <ligand>
        <name>[4Fe-4S] cluster</name>
        <dbReference type="ChEBI" id="CHEBI:49883"/>
        <label>2</label>
        <note>4Fe-4S-S-AdoMet</note>
    </ligand>
</feature>
<dbReference type="EC" id="2.8.1.8" evidence="8"/>
<dbReference type="PROSITE" id="PS51918">
    <property type="entry name" value="RADICAL_SAM"/>
    <property type="match status" value="1"/>
</dbReference>
<dbReference type="EMBL" id="CP117811">
    <property type="protein sequence ID" value="WDE96127.1"/>
    <property type="molecule type" value="Genomic_DNA"/>
</dbReference>